<name>A0A9P8I460_9PEZI</name>
<dbReference type="OrthoDB" id="5151719at2759"/>
<proteinExistence type="predicted"/>
<sequence length="385" mass="42161">MEATGSTTPIVENPTRAMQWLAEQLTTMREQIRRQEGTMEGVRIAMQNSSATQVVQIPEAKAEAGRIGHTGGLAGKTTYRHTPLPEFNGKRSKFRDFISHMGFYFAMTRHIFPEERQRILFTVMRLKGEACRYGGTAAMGPSTNKQRTKLCDLLSRRYSPPAGMGGLASRFYGGLKEPMKDDLTKAGRPDGLTELIDRALELDRRRFERNQERKASGFTLARRPDQGNTPSPSGGAYNLGDPIALDATIRNQRRLPDDPEPPESRMPPGPPRKGQKANVSATLQPAKEESEAGPREEPKEQGPPEPEKNRVGGLDPRPTAREAAPGEQRGGEGVEGSIKEAGEVIAIFIINSTTSSEPLHILGSPATATRRGGRSELVTTRVVPT</sequence>
<gene>
    <name evidence="2" type="ORF">FGG08_006117</name>
</gene>
<evidence type="ECO:0000313" key="2">
    <source>
        <dbReference type="EMBL" id="KAH0537076.1"/>
    </source>
</evidence>
<organism evidence="2 3">
    <name type="scientific">Glutinoglossum americanum</name>
    <dbReference type="NCBI Taxonomy" id="1670608"/>
    <lineage>
        <taxon>Eukaryota</taxon>
        <taxon>Fungi</taxon>
        <taxon>Dikarya</taxon>
        <taxon>Ascomycota</taxon>
        <taxon>Pezizomycotina</taxon>
        <taxon>Geoglossomycetes</taxon>
        <taxon>Geoglossales</taxon>
        <taxon>Geoglossaceae</taxon>
        <taxon>Glutinoglossum</taxon>
    </lineage>
</organism>
<reference evidence="2" key="1">
    <citation type="submission" date="2021-03" db="EMBL/GenBank/DDBJ databases">
        <title>Comparative genomics and phylogenomic investigation of the class Geoglossomycetes provide insights into ecological specialization and systematics.</title>
        <authorList>
            <person name="Melie T."/>
            <person name="Pirro S."/>
            <person name="Miller A.N."/>
            <person name="Quandt A."/>
        </authorList>
    </citation>
    <scope>NUCLEOTIDE SEQUENCE</scope>
    <source>
        <strain evidence="2">GBOQ0MN5Z8</strain>
    </source>
</reference>
<protein>
    <submittedName>
        <fullName evidence="2">Uncharacterized protein</fullName>
    </submittedName>
</protein>
<accession>A0A9P8I460</accession>
<feature type="region of interest" description="Disordered" evidence="1">
    <location>
        <begin position="253"/>
        <end position="337"/>
    </location>
</feature>
<keyword evidence="3" id="KW-1185">Reference proteome</keyword>
<dbReference type="EMBL" id="JAGHQL010000164">
    <property type="protein sequence ID" value="KAH0537076.1"/>
    <property type="molecule type" value="Genomic_DNA"/>
</dbReference>
<evidence type="ECO:0000256" key="1">
    <source>
        <dbReference type="SAM" id="MobiDB-lite"/>
    </source>
</evidence>
<dbReference type="Proteomes" id="UP000698800">
    <property type="component" value="Unassembled WGS sequence"/>
</dbReference>
<comment type="caution">
    <text evidence="2">The sequence shown here is derived from an EMBL/GenBank/DDBJ whole genome shotgun (WGS) entry which is preliminary data.</text>
</comment>
<feature type="compositionally biased region" description="Basic and acidic residues" evidence="1">
    <location>
        <begin position="286"/>
        <end position="310"/>
    </location>
</feature>
<feature type="region of interest" description="Disordered" evidence="1">
    <location>
        <begin position="207"/>
        <end position="241"/>
    </location>
</feature>
<dbReference type="AlphaFoldDB" id="A0A9P8I460"/>
<evidence type="ECO:0000313" key="3">
    <source>
        <dbReference type="Proteomes" id="UP000698800"/>
    </source>
</evidence>